<dbReference type="Proteomes" id="UP000509302">
    <property type="component" value="Chromosome"/>
</dbReference>
<dbReference type="NCBIfam" id="TIGR02284">
    <property type="entry name" value="PA2169 family four-helix-bundle protein"/>
    <property type="match status" value="1"/>
</dbReference>
<protein>
    <submittedName>
        <fullName evidence="2">PA2169 family four-helix-bundle protein</fullName>
    </submittedName>
</protein>
<dbReference type="InterPro" id="IPR012347">
    <property type="entry name" value="Ferritin-like"/>
</dbReference>
<evidence type="ECO:0000313" key="3">
    <source>
        <dbReference type="Proteomes" id="UP000509302"/>
    </source>
</evidence>
<dbReference type="Gene3D" id="1.20.1260.10">
    <property type="match status" value="1"/>
</dbReference>
<dbReference type="InterPro" id="IPR019052">
    <property type="entry name" value="DUF2383"/>
</dbReference>
<dbReference type="InterPro" id="IPR011971">
    <property type="entry name" value="CHP02284"/>
</dbReference>
<dbReference type="EMBL" id="CP058595">
    <property type="protein sequence ID" value="QLG45456.1"/>
    <property type="molecule type" value="Genomic_DNA"/>
</dbReference>
<dbReference type="KEGG" id="cagg:HYG79_08890"/>
<dbReference type="AlphaFoldDB" id="A0A7H9APU9"/>
<sequence length="150" mass="17261">MNSDIKTIENKIKQIIEKNEDAVKGFQKAAENVKREGVISYFQNRAKQRELFVKTLHNATPVLETGDAEISGSTKGTMHRTWMDIKTFFTSNDDEAMLKEAVRGDESAISEYNEILTETMLPHRMKEIIREQRNEIQNDLETSGILERLV</sequence>
<keyword evidence="3" id="KW-1185">Reference proteome</keyword>
<reference evidence="2 3" key="1">
    <citation type="journal article" date="2006" name="Int. J. Syst. Evol. Microbiol.">
        <title>Costertonia aggregata gen. nov., sp. nov., a mesophilic marine bacterium of the family Flavobacteriaceae, isolated from a mature biofilm.</title>
        <authorList>
            <person name="Kwon K.K."/>
            <person name="Lee Y.K."/>
            <person name="Lee H.K."/>
        </authorList>
    </citation>
    <scope>NUCLEOTIDE SEQUENCE [LARGE SCALE GENOMIC DNA]</scope>
    <source>
        <strain evidence="2 3">KCCM 42265</strain>
    </source>
</reference>
<feature type="domain" description="DUF2383" evidence="1">
    <location>
        <begin position="8"/>
        <end position="117"/>
    </location>
</feature>
<evidence type="ECO:0000259" key="1">
    <source>
        <dbReference type="Pfam" id="PF09537"/>
    </source>
</evidence>
<proteinExistence type="predicted"/>
<accession>A0A7H9APU9</accession>
<dbReference type="Pfam" id="PF09537">
    <property type="entry name" value="DUF2383"/>
    <property type="match status" value="1"/>
</dbReference>
<gene>
    <name evidence="2" type="ORF">HYG79_08890</name>
</gene>
<evidence type="ECO:0000313" key="2">
    <source>
        <dbReference type="EMBL" id="QLG45456.1"/>
    </source>
</evidence>
<dbReference type="RefSeq" id="WP_179241745.1">
    <property type="nucleotide sequence ID" value="NZ_CP058595.1"/>
</dbReference>
<organism evidence="2 3">
    <name type="scientific">Costertonia aggregata</name>
    <dbReference type="NCBI Taxonomy" id="343403"/>
    <lineage>
        <taxon>Bacteria</taxon>
        <taxon>Pseudomonadati</taxon>
        <taxon>Bacteroidota</taxon>
        <taxon>Flavobacteriia</taxon>
        <taxon>Flavobacteriales</taxon>
        <taxon>Flavobacteriaceae</taxon>
        <taxon>Costertonia</taxon>
    </lineage>
</organism>
<name>A0A7H9APU9_9FLAO</name>